<comment type="caution">
    <text evidence="1">The sequence shown here is derived from an EMBL/GenBank/DDBJ whole genome shotgun (WGS) entry which is preliminary data.</text>
</comment>
<accession>A0ABS3JUW0</accession>
<evidence type="ECO:0000313" key="2">
    <source>
        <dbReference type="Proteomes" id="UP000664628"/>
    </source>
</evidence>
<gene>
    <name evidence="1" type="ORF">J2I46_31605</name>
</gene>
<dbReference type="RefSeq" id="WP_207333113.1">
    <property type="nucleotide sequence ID" value="NZ_JAFMYW010000022.1"/>
</dbReference>
<proteinExistence type="predicted"/>
<organism evidence="1 2">
    <name type="scientific">Fibrella forsythiae</name>
    <dbReference type="NCBI Taxonomy" id="2817061"/>
    <lineage>
        <taxon>Bacteria</taxon>
        <taxon>Pseudomonadati</taxon>
        <taxon>Bacteroidota</taxon>
        <taxon>Cytophagia</taxon>
        <taxon>Cytophagales</taxon>
        <taxon>Spirosomataceae</taxon>
        <taxon>Fibrella</taxon>
    </lineage>
</organism>
<dbReference type="EMBL" id="JAFMYW010000022">
    <property type="protein sequence ID" value="MBO0953161.1"/>
    <property type="molecule type" value="Genomic_DNA"/>
</dbReference>
<sequence>MMKSVSAKMGVKPTSRAILINAPTEAVQALELPALDLETNLQGVFDYIHLFAITQAELKEQLPTLKGSLEQTGTLWVSWPKGGQRGTDLTLPKVIEIGYAHGLVESKSLSVNSTWSALKFTHPREGKSYNNSYGNLKL</sequence>
<reference evidence="1 2" key="1">
    <citation type="submission" date="2021-03" db="EMBL/GenBank/DDBJ databases">
        <title>Fibrella sp. HMF5405 genome sequencing and assembly.</title>
        <authorList>
            <person name="Kang H."/>
            <person name="Kim H."/>
            <person name="Bae S."/>
            <person name="Joh K."/>
        </authorList>
    </citation>
    <scope>NUCLEOTIDE SEQUENCE [LARGE SCALE GENOMIC DNA]</scope>
    <source>
        <strain evidence="1 2">HMF5405</strain>
    </source>
</reference>
<protein>
    <submittedName>
        <fullName evidence="1">DUF3052 family protein</fullName>
    </submittedName>
</protein>
<dbReference type="Proteomes" id="UP000664628">
    <property type="component" value="Unassembled WGS sequence"/>
</dbReference>
<keyword evidence="2" id="KW-1185">Reference proteome</keyword>
<name>A0ABS3JUW0_9BACT</name>
<evidence type="ECO:0000313" key="1">
    <source>
        <dbReference type="EMBL" id="MBO0953161.1"/>
    </source>
</evidence>